<evidence type="ECO:0000256" key="12">
    <source>
        <dbReference type="ARBA" id="ARBA00040743"/>
    </source>
</evidence>
<evidence type="ECO:0000256" key="9">
    <source>
        <dbReference type="ARBA" id="ARBA00030642"/>
    </source>
</evidence>
<evidence type="ECO:0000256" key="10">
    <source>
        <dbReference type="ARBA" id="ARBA00031484"/>
    </source>
</evidence>
<dbReference type="SUPFAM" id="SSF109998">
    <property type="entry name" value="Triger factor/SurA peptide-binding domain-like"/>
    <property type="match status" value="1"/>
</dbReference>
<keyword evidence="3" id="KW-1003">Cell membrane</keyword>
<dbReference type="RefSeq" id="WP_055664827.1">
    <property type="nucleotide sequence ID" value="NZ_CYPR01000231.1"/>
</dbReference>
<dbReference type="AlphaFoldDB" id="A0A0M7BG00"/>
<keyword evidence="14" id="KW-0697">Rotamase</keyword>
<evidence type="ECO:0000256" key="4">
    <source>
        <dbReference type="ARBA" id="ARBA00022519"/>
    </source>
</evidence>
<gene>
    <name evidence="17" type="primary">ppiD</name>
    <name evidence="17" type="ORF">JSE7799_03573</name>
</gene>
<evidence type="ECO:0000256" key="14">
    <source>
        <dbReference type="PROSITE-ProRule" id="PRU00278"/>
    </source>
</evidence>
<dbReference type="Pfam" id="PF13624">
    <property type="entry name" value="SurA_N_3"/>
    <property type="match status" value="1"/>
</dbReference>
<keyword evidence="8" id="KW-0143">Chaperone</keyword>
<dbReference type="InterPro" id="IPR000297">
    <property type="entry name" value="PPIase_PpiC"/>
</dbReference>
<evidence type="ECO:0000313" key="18">
    <source>
        <dbReference type="Proteomes" id="UP000049455"/>
    </source>
</evidence>
<feature type="transmembrane region" description="Helical" evidence="15">
    <location>
        <begin position="12"/>
        <end position="33"/>
    </location>
</feature>
<keyword evidence="5 15" id="KW-0812">Transmembrane</keyword>
<comment type="similarity">
    <text evidence="11">Belongs to the PpiD chaperone family.</text>
</comment>
<evidence type="ECO:0000256" key="6">
    <source>
        <dbReference type="ARBA" id="ARBA00022989"/>
    </source>
</evidence>
<dbReference type="Gene3D" id="1.10.4030.10">
    <property type="entry name" value="Porin chaperone SurA, peptide-binding domain"/>
    <property type="match status" value="1"/>
</dbReference>
<dbReference type="SUPFAM" id="SSF54534">
    <property type="entry name" value="FKBP-like"/>
    <property type="match status" value="1"/>
</dbReference>
<keyword evidence="7 15" id="KW-0472">Membrane</keyword>
<dbReference type="STRING" id="313367.JSE7799_03573"/>
<evidence type="ECO:0000256" key="7">
    <source>
        <dbReference type="ARBA" id="ARBA00023136"/>
    </source>
</evidence>
<evidence type="ECO:0000259" key="16">
    <source>
        <dbReference type="PROSITE" id="PS50198"/>
    </source>
</evidence>
<keyword evidence="18" id="KW-1185">Reference proteome</keyword>
<evidence type="ECO:0000256" key="5">
    <source>
        <dbReference type="ARBA" id="ARBA00022692"/>
    </source>
</evidence>
<evidence type="ECO:0000256" key="1">
    <source>
        <dbReference type="ARBA" id="ARBA00004382"/>
    </source>
</evidence>
<protein>
    <recommendedName>
        <fullName evidence="2">Parvulin-like PPIase</fullName>
    </recommendedName>
    <alternativeName>
        <fullName evidence="9">Peptidyl-prolyl cis-trans isomerase plp</fullName>
    </alternativeName>
    <alternativeName>
        <fullName evidence="12">Periplasmic chaperone PpiD</fullName>
    </alternativeName>
    <alternativeName>
        <fullName evidence="13">Periplasmic folding chaperone</fullName>
    </alternativeName>
    <alternativeName>
        <fullName evidence="10">Rotamase plp</fullName>
    </alternativeName>
</protein>
<dbReference type="Proteomes" id="UP000049455">
    <property type="component" value="Unassembled WGS sequence"/>
</dbReference>
<dbReference type="Gene3D" id="3.10.50.40">
    <property type="match status" value="1"/>
</dbReference>
<dbReference type="InterPro" id="IPR052029">
    <property type="entry name" value="PpiD_chaperone"/>
</dbReference>
<dbReference type="GO" id="GO:0005886">
    <property type="term" value="C:plasma membrane"/>
    <property type="evidence" value="ECO:0007669"/>
    <property type="project" value="UniProtKB-SubCell"/>
</dbReference>
<dbReference type="OrthoDB" id="9768393at2"/>
<evidence type="ECO:0000256" key="13">
    <source>
        <dbReference type="ARBA" id="ARBA00042775"/>
    </source>
</evidence>
<dbReference type="EMBL" id="CYPR01000231">
    <property type="protein sequence ID" value="CUH40833.1"/>
    <property type="molecule type" value="Genomic_DNA"/>
</dbReference>
<dbReference type="GO" id="GO:0003755">
    <property type="term" value="F:peptidyl-prolyl cis-trans isomerase activity"/>
    <property type="evidence" value="ECO:0007669"/>
    <property type="project" value="UniProtKB-KW"/>
</dbReference>
<accession>A0A0M7BG00</accession>
<evidence type="ECO:0000256" key="15">
    <source>
        <dbReference type="SAM" id="Phobius"/>
    </source>
</evidence>
<organism evidence="17 18">
    <name type="scientific">Jannaschia seosinensis</name>
    <dbReference type="NCBI Taxonomy" id="313367"/>
    <lineage>
        <taxon>Bacteria</taxon>
        <taxon>Pseudomonadati</taxon>
        <taxon>Pseudomonadota</taxon>
        <taxon>Alphaproteobacteria</taxon>
        <taxon>Rhodobacterales</taxon>
        <taxon>Roseobacteraceae</taxon>
        <taxon>Jannaschia</taxon>
    </lineage>
</organism>
<evidence type="ECO:0000256" key="11">
    <source>
        <dbReference type="ARBA" id="ARBA00038408"/>
    </source>
</evidence>
<comment type="subcellular location">
    <subcellularLocation>
        <location evidence="1">Cell inner membrane</location>
        <topology evidence="1">Single-pass type II membrane protein</topology>
        <orientation evidence="1">Periplasmic side</orientation>
    </subcellularLocation>
</comment>
<dbReference type="PANTHER" id="PTHR47529">
    <property type="entry name" value="PEPTIDYL-PROLYL CIS-TRANS ISOMERASE D"/>
    <property type="match status" value="1"/>
</dbReference>
<dbReference type="PROSITE" id="PS50198">
    <property type="entry name" value="PPIC_PPIASE_2"/>
    <property type="match status" value="1"/>
</dbReference>
<evidence type="ECO:0000256" key="8">
    <source>
        <dbReference type="ARBA" id="ARBA00023186"/>
    </source>
</evidence>
<dbReference type="InterPro" id="IPR027304">
    <property type="entry name" value="Trigger_fact/SurA_dom_sf"/>
</dbReference>
<evidence type="ECO:0000256" key="2">
    <source>
        <dbReference type="ARBA" id="ARBA00018370"/>
    </source>
</evidence>
<name>A0A0M7BG00_9RHOB</name>
<reference evidence="17 18" key="1">
    <citation type="submission" date="2015-09" db="EMBL/GenBank/DDBJ databases">
        <authorList>
            <person name="Jackson K.R."/>
            <person name="Lunt B.L."/>
            <person name="Fisher J.N.B."/>
            <person name="Gardner A.V."/>
            <person name="Bailey M.E."/>
            <person name="Deus L.M."/>
            <person name="Earl A.S."/>
            <person name="Gibby P.D."/>
            <person name="Hartmann K.A."/>
            <person name="Liu J.E."/>
            <person name="Manci A.M."/>
            <person name="Nielsen D.A."/>
            <person name="Solomon M.B."/>
            <person name="Breakwell D.P."/>
            <person name="Burnett S.H."/>
            <person name="Grose J.H."/>
        </authorList>
    </citation>
    <scope>NUCLEOTIDE SEQUENCE [LARGE SCALE GENOMIC DNA]</scope>
    <source>
        <strain evidence="17 18">CECT 7799</strain>
    </source>
</reference>
<keyword evidence="4" id="KW-0997">Cell inner membrane</keyword>
<keyword evidence="6 15" id="KW-1133">Transmembrane helix</keyword>
<proteinExistence type="inferred from homology"/>
<keyword evidence="14 17" id="KW-0413">Isomerase</keyword>
<evidence type="ECO:0000256" key="3">
    <source>
        <dbReference type="ARBA" id="ARBA00022475"/>
    </source>
</evidence>
<dbReference type="Pfam" id="PF13145">
    <property type="entry name" value="Rotamase_2"/>
    <property type="match status" value="1"/>
</dbReference>
<dbReference type="PANTHER" id="PTHR47529:SF1">
    <property type="entry name" value="PERIPLASMIC CHAPERONE PPID"/>
    <property type="match status" value="1"/>
</dbReference>
<evidence type="ECO:0000313" key="17">
    <source>
        <dbReference type="EMBL" id="CUH40833.1"/>
    </source>
</evidence>
<feature type="domain" description="PpiC" evidence="16">
    <location>
        <begin position="265"/>
        <end position="352"/>
    </location>
</feature>
<sequence>MAETRKKKSPGLLVWVVIGLLILALGGFGIGGFGGNLTRVATVGDREITVQEYADALRAEQARLRQQADRNITMQEMRMFGIDQAVMERLLAAAALAEEAQEVGVSVGDAVVARRIRANPAFAGVDGAFDREGYAFTLDRAGLSEARYEEEIRDEIAREILQAAVIGGTSAPGTYAATIAAWIAETRDITLASVTEADLPGGVPAPTEEDLRTFYEANEEAFETPELRRITYAWITPEMLAEETEVEEAQVRELYEDRADEFRRPERVLAERLAFTDAPAAEAALAEIEAGETTFDALVEARGLTLDDVDQGDLSRADLAPEAAEALFALEEPGIVGPVETPLGPALYRVNAILDATETPFEDVEEELAALAAVDVARRRIDAARESIDDLLAGGATLEELADETILAVDTIDWNATGSEGASGVAAYEGFREAAAAAEPDDFPELVALSDGGLLALRLDEVVAPRVLPLEEVRAEVEAAWRAETLRRILTERAEFLAEHPTRDISGTPEMLEDVARDAVLEGTPAALLEQVFAAEAGDILAVEGDENVAYVVRIDAVNAADLSGGRGAELRRAIANQAEEAVAGDLFEAYGRAVQSDMGITVEQQAVQAVQSQMGGA</sequence>
<dbReference type="InterPro" id="IPR046357">
    <property type="entry name" value="PPIase_dom_sf"/>
</dbReference>